<comment type="caution">
    <text evidence="2">The sequence shown here is derived from an EMBL/GenBank/DDBJ whole genome shotgun (WGS) entry which is preliminary data.</text>
</comment>
<evidence type="ECO:0000259" key="1">
    <source>
        <dbReference type="Pfam" id="PF13827"/>
    </source>
</evidence>
<proteinExistence type="predicted"/>
<gene>
    <name evidence="2" type="ORF">QE383_002074</name>
</gene>
<evidence type="ECO:0000313" key="3">
    <source>
        <dbReference type="Proteomes" id="UP001234354"/>
    </source>
</evidence>
<dbReference type="Proteomes" id="UP001234354">
    <property type="component" value="Unassembled WGS sequence"/>
</dbReference>
<reference evidence="2" key="1">
    <citation type="submission" date="2023-07" db="EMBL/GenBank/DDBJ databases">
        <title>Functional and genomic diversity of the sorghum phyllosphere microbiome.</title>
        <authorList>
            <person name="Shade A."/>
        </authorList>
    </citation>
    <scope>NUCLEOTIDE SEQUENCE</scope>
    <source>
        <strain evidence="2">SORGH_AS_0908</strain>
    </source>
</reference>
<dbReference type="InterPro" id="IPR025240">
    <property type="entry name" value="DUF4189"/>
</dbReference>
<name>A0AAW8GBE5_9GAMM</name>
<dbReference type="EMBL" id="JAUTBB010000001">
    <property type="protein sequence ID" value="MDQ1119766.1"/>
    <property type="molecule type" value="Genomic_DNA"/>
</dbReference>
<dbReference type="AlphaFoldDB" id="A0AAW8GBE5"/>
<dbReference type="Pfam" id="PF13827">
    <property type="entry name" value="DUF4189"/>
    <property type="match status" value="1"/>
</dbReference>
<sequence>MKIVGHWDKTWGAIADSPNLIGGVSTGELSKRAAEQRALGACEERGGHSCVVTFTYFNQCVALIDPNILGTSNFAQTADSIETASELGLKYCAEKAGPKASCKVVYSDCTMPKYRE</sequence>
<organism evidence="2 3">
    <name type="scientific">Pseudoxanthomonas winnipegensis</name>
    <dbReference type="NCBI Taxonomy" id="2480810"/>
    <lineage>
        <taxon>Bacteria</taxon>
        <taxon>Pseudomonadati</taxon>
        <taxon>Pseudomonadota</taxon>
        <taxon>Gammaproteobacteria</taxon>
        <taxon>Lysobacterales</taxon>
        <taxon>Lysobacteraceae</taxon>
        <taxon>Pseudoxanthomonas</taxon>
    </lineage>
</organism>
<evidence type="ECO:0000313" key="2">
    <source>
        <dbReference type="EMBL" id="MDQ1119766.1"/>
    </source>
</evidence>
<feature type="domain" description="DUF4189" evidence="1">
    <location>
        <begin position="11"/>
        <end position="109"/>
    </location>
</feature>
<dbReference type="RefSeq" id="WP_307184038.1">
    <property type="nucleotide sequence ID" value="NZ_JAUTBB010000001.1"/>
</dbReference>
<protein>
    <recommendedName>
        <fullName evidence="1">DUF4189 domain-containing protein</fullName>
    </recommendedName>
</protein>
<accession>A0AAW8GBE5</accession>